<reference evidence="1" key="1">
    <citation type="journal article" date="2015" name="Nature">
        <title>Complex archaea that bridge the gap between prokaryotes and eukaryotes.</title>
        <authorList>
            <person name="Spang A."/>
            <person name="Saw J.H."/>
            <person name="Jorgensen S.L."/>
            <person name="Zaremba-Niedzwiedzka K."/>
            <person name="Martijn J."/>
            <person name="Lind A.E."/>
            <person name="van Eijk R."/>
            <person name="Schleper C."/>
            <person name="Guy L."/>
            <person name="Ettema T.J."/>
        </authorList>
    </citation>
    <scope>NUCLEOTIDE SEQUENCE</scope>
</reference>
<protein>
    <submittedName>
        <fullName evidence="1">Uncharacterized protein</fullName>
    </submittedName>
</protein>
<organism evidence="1">
    <name type="scientific">marine sediment metagenome</name>
    <dbReference type="NCBI Taxonomy" id="412755"/>
    <lineage>
        <taxon>unclassified sequences</taxon>
        <taxon>metagenomes</taxon>
        <taxon>ecological metagenomes</taxon>
    </lineage>
</organism>
<proteinExistence type="predicted"/>
<name>A0A0F9KED7_9ZZZZ</name>
<sequence length="53" mass="6097">MVNNNVRKMAIRNVPFLANKDAHFFNLNLQKNQRTKNSIKNGFPVFKSVTFSG</sequence>
<dbReference type="EMBL" id="LAZR01015332">
    <property type="protein sequence ID" value="KKM13655.1"/>
    <property type="molecule type" value="Genomic_DNA"/>
</dbReference>
<comment type="caution">
    <text evidence="1">The sequence shown here is derived from an EMBL/GenBank/DDBJ whole genome shotgun (WGS) entry which is preliminary data.</text>
</comment>
<accession>A0A0F9KED7</accession>
<evidence type="ECO:0000313" key="1">
    <source>
        <dbReference type="EMBL" id="KKM13655.1"/>
    </source>
</evidence>
<gene>
    <name evidence="1" type="ORF">LCGC14_1714040</name>
</gene>
<dbReference type="AlphaFoldDB" id="A0A0F9KED7"/>